<feature type="transmembrane region" description="Helical" evidence="7">
    <location>
        <begin position="440"/>
        <end position="458"/>
    </location>
</feature>
<evidence type="ECO:0000256" key="7">
    <source>
        <dbReference type="SAM" id="Phobius"/>
    </source>
</evidence>
<sequence length="484" mass="54881">MVEESLKNKTIKGVGWSAADAFLGQGVTFLVGLVLARLLTPAEYGLIGICLIFTTVLAGVVDSGFSNAIIRKKEVSYDDYNTMFITNMIISLVLYLLLFLSSPLIAVFFDREELILLVRAMGVMLIFQALSITQVTVLTKRLDFKTKTKASLISAIVSGIIGVIMAFIGFGVWSLVGQKLSQTLFYSIILWILNKWRPCFKFNKNSFSYMWGFGSKLMLSGILNNIWNQLYQVVVGKYYSPSTLGQYSRSKEYANIFSSNITAIVQRVSYPALAEIQDNKKRMIEAYRRVIKVTMFVSSISMIFMGAIADPLIYCFIGPQWREAASYLPFICITMSTYPIHAINLNMLQIQGRSDLFLKLEIIKKIYGVIPLVIGVFDIYMMLIALIITCIISFFLNSYYTGKYLGYTSFDQLRDILPSYGIAFIIALSVFFFKYIPISYWIILPIQVITGIIIGYFICEFCKLPEYKEIKGIFIVTIKKCNLF</sequence>
<comment type="caution">
    <text evidence="8">The sequence shown here is derived from an EMBL/GenBank/DDBJ whole genome shotgun (WGS) entry which is preliminary data.</text>
</comment>
<evidence type="ECO:0000313" key="8">
    <source>
        <dbReference type="EMBL" id="RGV48593.1"/>
    </source>
</evidence>
<accession>A0A412XTM2</accession>
<feature type="transmembrane region" description="Helical" evidence="7">
    <location>
        <begin position="290"/>
        <end position="314"/>
    </location>
</feature>
<evidence type="ECO:0000256" key="4">
    <source>
        <dbReference type="ARBA" id="ARBA00022692"/>
    </source>
</evidence>
<feature type="transmembrane region" description="Helical" evidence="7">
    <location>
        <begin position="366"/>
        <end position="396"/>
    </location>
</feature>
<dbReference type="EMBL" id="QRZF01000022">
    <property type="protein sequence ID" value="RGV48593.1"/>
    <property type="molecule type" value="Genomic_DNA"/>
</dbReference>
<feature type="transmembrane region" description="Helical" evidence="7">
    <location>
        <begin position="21"/>
        <end position="40"/>
    </location>
</feature>
<dbReference type="PANTHER" id="PTHR30250:SF10">
    <property type="entry name" value="LIPOPOLYSACCHARIDE BIOSYNTHESIS PROTEIN WZXC"/>
    <property type="match status" value="1"/>
</dbReference>
<protein>
    <submittedName>
        <fullName evidence="8">Lipopolysaccharide biosynthesis protein</fullName>
    </submittedName>
</protein>
<feature type="transmembrane region" description="Helical" evidence="7">
    <location>
        <begin position="46"/>
        <end position="70"/>
    </location>
</feature>
<dbReference type="Proteomes" id="UP000283850">
    <property type="component" value="Unassembled WGS sequence"/>
</dbReference>
<feature type="transmembrane region" description="Helical" evidence="7">
    <location>
        <begin position="115"/>
        <end position="138"/>
    </location>
</feature>
<reference evidence="8 9" key="1">
    <citation type="submission" date="2018-08" db="EMBL/GenBank/DDBJ databases">
        <title>A genome reference for cultivated species of the human gut microbiota.</title>
        <authorList>
            <person name="Zou Y."/>
            <person name="Xue W."/>
            <person name="Luo G."/>
        </authorList>
    </citation>
    <scope>NUCLEOTIDE SEQUENCE [LARGE SCALE GENOMIC DNA]</scope>
    <source>
        <strain evidence="8 9">AF14-32</strain>
    </source>
</reference>
<evidence type="ECO:0000256" key="5">
    <source>
        <dbReference type="ARBA" id="ARBA00022989"/>
    </source>
</evidence>
<dbReference type="RefSeq" id="WP_022394461.1">
    <property type="nucleotide sequence ID" value="NZ_QRZF01000022.1"/>
</dbReference>
<feature type="transmembrane region" description="Helical" evidence="7">
    <location>
        <begin position="326"/>
        <end position="345"/>
    </location>
</feature>
<feature type="transmembrane region" description="Helical" evidence="7">
    <location>
        <begin position="179"/>
        <end position="196"/>
    </location>
</feature>
<dbReference type="AlphaFoldDB" id="A0A412XTM2"/>
<dbReference type="CDD" id="cd13127">
    <property type="entry name" value="MATE_tuaB_like"/>
    <property type="match status" value="1"/>
</dbReference>
<dbReference type="Pfam" id="PF13440">
    <property type="entry name" value="Polysacc_synt_3"/>
    <property type="match status" value="1"/>
</dbReference>
<feature type="transmembrane region" description="Helical" evidence="7">
    <location>
        <begin position="82"/>
        <end position="109"/>
    </location>
</feature>
<evidence type="ECO:0000256" key="2">
    <source>
        <dbReference type="ARBA" id="ARBA00007430"/>
    </source>
</evidence>
<name>A0A412XTM2_9BACE</name>
<keyword evidence="6 7" id="KW-0472">Membrane</keyword>
<comment type="subcellular location">
    <subcellularLocation>
        <location evidence="1">Cell membrane</location>
        <topology evidence="1">Multi-pass membrane protein</topology>
    </subcellularLocation>
</comment>
<evidence type="ECO:0000256" key="6">
    <source>
        <dbReference type="ARBA" id="ARBA00023136"/>
    </source>
</evidence>
<keyword evidence="3" id="KW-1003">Cell membrane</keyword>
<comment type="similarity">
    <text evidence="2">Belongs to the polysaccharide synthase family.</text>
</comment>
<evidence type="ECO:0000256" key="3">
    <source>
        <dbReference type="ARBA" id="ARBA00022475"/>
    </source>
</evidence>
<feature type="transmembrane region" description="Helical" evidence="7">
    <location>
        <begin position="416"/>
        <end position="433"/>
    </location>
</feature>
<dbReference type="PANTHER" id="PTHR30250">
    <property type="entry name" value="PST FAMILY PREDICTED COLANIC ACID TRANSPORTER"/>
    <property type="match status" value="1"/>
</dbReference>
<feature type="transmembrane region" description="Helical" evidence="7">
    <location>
        <begin position="150"/>
        <end position="173"/>
    </location>
</feature>
<gene>
    <name evidence="8" type="ORF">DWW10_21790</name>
</gene>
<dbReference type="GO" id="GO:0005886">
    <property type="term" value="C:plasma membrane"/>
    <property type="evidence" value="ECO:0007669"/>
    <property type="project" value="UniProtKB-SubCell"/>
</dbReference>
<evidence type="ECO:0000256" key="1">
    <source>
        <dbReference type="ARBA" id="ARBA00004651"/>
    </source>
</evidence>
<organism evidence="8 9">
    <name type="scientific">Bacteroides intestinalis</name>
    <dbReference type="NCBI Taxonomy" id="329854"/>
    <lineage>
        <taxon>Bacteria</taxon>
        <taxon>Pseudomonadati</taxon>
        <taxon>Bacteroidota</taxon>
        <taxon>Bacteroidia</taxon>
        <taxon>Bacteroidales</taxon>
        <taxon>Bacteroidaceae</taxon>
        <taxon>Bacteroides</taxon>
    </lineage>
</organism>
<dbReference type="InterPro" id="IPR050833">
    <property type="entry name" value="Poly_Biosynth_Transport"/>
</dbReference>
<keyword evidence="5 7" id="KW-1133">Transmembrane helix</keyword>
<evidence type="ECO:0000313" key="9">
    <source>
        <dbReference type="Proteomes" id="UP000283850"/>
    </source>
</evidence>
<keyword evidence="4 7" id="KW-0812">Transmembrane</keyword>
<proteinExistence type="inferred from homology"/>